<gene>
    <name evidence="2" type="ORF">GYA37_02595</name>
</gene>
<comment type="caution">
    <text evidence="2">The sequence shown here is derived from an EMBL/GenBank/DDBJ whole genome shotgun (WGS) entry which is preliminary data.</text>
</comment>
<feature type="compositionally biased region" description="Basic and acidic residues" evidence="1">
    <location>
        <begin position="31"/>
        <end position="41"/>
    </location>
</feature>
<organism evidence="2 3">
    <name type="scientific">candidate division WWE3 bacterium</name>
    <dbReference type="NCBI Taxonomy" id="2053526"/>
    <lineage>
        <taxon>Bacteria</taxon>
        <taxon>Katanobacteria</taxon>
    </lineage>
</organism>
<protein>
    <submittedName>
        <fullName evidence="2">Uncharacterized protein</fullName>
    </submittedName>
</protein>
<sequence>MTDIPDISDIEIPNTDPKIPDVPSDEGLDSFSRDEQLKTPEEDLEGVEEADIIGELEEQIDKDVMGAKEAGSEYQEDLKIGADELGIPLETMDKLDEDINEINKEIEKEGSDTKEKIEDKDTNQNTQEDRNNKDEKSEEPENIDWVEEDLNKETKEFLEENGYENLTKEFTPEELIRLKQLESEILDKIKSINVGEGTNALKLLEQLPQEEKDRTKELIKILLRVAIKVATKTTAIIAKNIAKSSDDKTTKAIFGTIADVSESSGKFLNEVIAGGEEHSNLAKDLNTFFKRRNNADSNEEELEENEN</sequence>
<evidence type="ECO:0000313" key="2">
    <source>
        <dbReference type="EMBL" id="NMB91711.1"/>
    </source>
</evidence>
<evidence type="ECO:0000313" key="3">
    <source>
        <dbReference type="Proteomes" id="UP000590542"/>
    </source>
</evidence>
<feature type="region of interest" description="Disordered" evidence="1">
    <location>
        <begin position="1"/>
        <end position="49"/>
    </location>
</feature>
<dbReference type="EMBL" id="JAAZNV010000009">
    <property type="protein sequence ID" value="NMB91711.1"/>
    <property type="molecule type" value="Genomic_DNA"/>
</dbReference>
<dbReference type="AlphaFoldDB" id="A0A7X9E737"/>
<dbReference type="Proteomes" id="UP000590542">
    <property type="component" value="Unassembled WGS sequence"/>
</dbReference>
<evidence type="ECO:0000256" key="1">
    <source>
        <dbReference type="SAM" id="MobiDB-lite"/>
    </source>
</evidence>
<accession>A0A7X9E737</accession>
<proteinExistence type="predicted"/>
<feature type="compositionally biased region" description="Basic and acidic residues" evidence="1">
    <location>
        <begin position="101"/>
        <end position="136"/>
    </location>
</feature>
<name>A0A7X9E737_UNCKA</name>
<feature type="region of interest" description="Disordered" evidence="1">
    <location>
        <begin position="96"/>
        <end position="145"/>
    </location>
</feature>
<reference evidence="2 3" key="1">
    <citation type="journal article" date="2020" name="Biotechnol. Biofuels">
        <title>New insights from the biogas microbiome by comprehensive genome-resolved metagenomics of nearly 1600 species originating from multiple anaerobic digesters.</title>
        <authorList>
            <person name="Campanaro S."/>
            <person name="Treu L."/>
            <person name="Rodriguez-R L.M."/>
            <person name="Kovalovszki A."/>
            <person name="Ziels R.M."/>
            <person name="Maus I."/>
            <person name="Zhu X."/>
            <person name="Kougias P.G."/>
            <person name="Basile A."/>
            <person name="Luo G."/>
            <person name="Schluter A."/>
            <person name="Konstantinidis K.T."/>
            <person name="Angelidaki I."/>
        </authorList>
    </citation>
    <scope>NUCLEOTIDE SEQUENCE [LARGE SCALE GENOMIC DNA]</scope>
    <source>
        <strain evidence="2">AS27yjCOA_202</strain>
    </source>
</reference>